<protein>
    <recommendedName>
        <fullName evidence="5">DUF917 domain-containing protein</fullName>
    </recommendedName>
</protein>
<organism evidence="3 4">
    <name type="scientific">Lacticaseibacillus nasuensis JCM 17158</name>
    <dbReference type="NCBI Taxonomy" id="1291734"/>
    <lineage>
        <taxon>Bacteria</taxon>
        <taxon>Bacillati</taxon>
        <taxon>Bacillota</taxon>
        <taxon>Bacilli</taxon>
        <taxon>Lactobacillales</taxon>
        <taxon>Lactobacillaceae</taxon>
        <taxon>Lacticaseibacillus</taxon>
    </lineage>
</organism>
<dbReference type="EMBL" id="AZDJ01000001">
    <property type="protein sequence ID" value="KRK74382.1"/>
    <property type="molecule type" value="Genomic_DNA"/>
</dbReference>
<evidence type="ECO:0000313" key="3">
    <source>
        <dbReference type="EMBL" id="KRK74382.1"/>
    </source>
</evidence>
<gene>
    <name evidence="3" type="ORF">FD02_GL000987</name>
</gene>
<dbReference type="InterPro" id="IPR024071">
    <property type="entry name" value="S-Me-THD_C_sf"/>
</dbReference>
<evidence type="ECO:0000259" key="1">
    <source>
        <dbReference type="Pfam" id="PF06032"/>
    </source>
</evidence>
<feature type="domain" description="S-Me-THD-like C-terminal" evidence="2">
    <location>
        <begin position="167"/>
        <end position="354"/>
    </location>
</feature>
<dbReference type="PATRIC" id="fig|1291734.4.peg.1013"/>
<keyword evidence="4" id="KW-1185">Reference proteome</keyword>
<evidence type="ECO:0000259" key="2">
    <source>
        <dbReference type="Pfam" id="PF20906"/>
    </source>
</evidence>
<evidence type="ECO:0008006" key="5">
    <source>
        <dbReference type="Google" id="ProtNLM"/>
    </source>
</evidence>
<dbReference type="InterPro" id="IPR010318">
    <property type="entry name" value="S-Me-THD_N"/>
</dbReference>
<name>A0A0R1JT22_9LACO</name>
<dbReference type="InterPro" id="IPR048350">
    <property type="entry name" value="S-Me-THD-like_C"/>
</dbReference>
<dbReference type="STRING" id="1291734.FD02_GL000987"/>
<comment type="caution">
    <text evidence="3">The sequence shown here is derived from an EMBL/GenBank/DDBJ whole genome shotgun (WGS) entry which is preliminary data.</text>
</comment>
<dbReference type="AlphaFoldDB" id="A0A0R1JT22"/>
<dbReference type="InterPro" id="IPR027479">
    <property type="entry name" value="S-Me-THD_N_sf"/>
</dbReference>
<accession>A0A0R1JT22</accession>
<dbReference type="Gene3D" id="3.40.1610.10">
    <property type="entry name" value="CV3147-like domain"/>
    <property type="match status" value="1"/>
</dbReference>
<dbReference type="Pfam" id="PF20906">
    <property type="entry name" value="S-Me-THD_C"/>
    <property type="match status" value="1"/>
</dbReference>
<evidence type="ECO:0000313" key="4">
    <source>
        <dbReference type="Proteomes" id="UP000051804"/>
    </source>
</evidence>
<dbReference type="SUPFAM" id="SSF160991">
    <property type="entry name" value="CV3147-like"/>
    <property type="match status" value="1"/>
</dbReference>
<sequence length="362" mass="38985">MRLIDESAIKNIAIGASFFGAGGGGNPYYGMLQAVAAVRQYGPVKLLDVSEIDPAAWYSPVAGMGAPAVGLEKFARGDEYQRVFDAVAQYTGHHFAGTFPIEAGGGNSLVPLTLAATMNLPLVDADSMGRAFPELQMSTLALAGVTTTPMAITDVQGNTSIINTVTGKWAERLARAETVEMGGTATVSLYACTGAQLRDHGVTGIVTACELVGSRIRDAHRDPEAALTEILDITHGYELFTGKIIDVERRTEKGFNVGEIKIDGYDDYEGHKLSVMIQNENLIAIRDGQPITMTPDLIEILDAETLEPVTTEVIKYGKRVRVLGTPADAKWRTPAGIACVGPRYFHFDYDYVPLEQLIKEAK</sequence>
<dbReference type="RefSeq" id="WP_056949935.1">
    <property type="nucleotide sequence ID" value="NZ_AZDJ01000001.1"/>
</dbReference>
<dbReference type="OrthoDB" id="7441206at2"/>
<proteinExistence type="predicted"/>
<dbReference type="Pfam" id="PF06032">
    <property type="entry name" value="S-Me-THD_N"/>
    <property type="match status" value="1"/>
</dbReference>
<dbReference type="Gene3D" id="2.40.390.10">
    <property type="entry name" value="CV3147-like"/>
    <property type="match status" value="1"/>
</dbReference>
<reference evidence="3 4" key="1">
    <citation type="journal article" date="2015" name="Genome Announc.">
        <title>Expanding the biotechnology potential of lactobacilli through comparative genomics of 213 strains and associated genera.</title>
        <authorList>
            <person name="Sun Z."/>
            <person name="Harris H.M."/>
            <person name="McCann A."/>
            <person name="Guo C."/>
            <person name="Argimon S."/>
            <person name="Zhang W."/>
            <person name="Yang X."/>
            <person name="Jeffery I.B."/>
            <person name="Cooney J.C."/>
            <person name="Kagawa T.F."/>
            <person name="Liu W."/>
            <person name="Song Y."/>
            <person name="Salvetti E."/>
            <person name="Wrobel A."/>
            <person name="Rasinkangas P."/>
            <person name="Parkhill J."/>
            <person name="Rea M.C."/>
            <person name="O'Sullivan O."/>
            <person name="Ritari J."/>
            <person name="Douillard F.P."/>
            <person name="Paul Ross R."/>
            <person name="Yang R."/>
            <person name="Briner A.E."/>
            <person name="Felis G.E."/>
            <person name="de Vos W.M."/>
            <person name="Barrangou R."/>
            <person name="Klaenhammer T.R."/>
            <person name="Caufield P.W."/>
            <person name="Cui Y."/>
            <person name="Zhang H."/>
            <person name="O'Toole P.W."/>
        </authorList>
    </citation>
    <scope>NUCLEOTIDE SEQUENCE [LARGE SCALE GENOMIC DNA]</scope>
    <source>
        <strain evidence="3 4">JCM 17158</strain>
    </source>
</reference>
<dbReference type="Proteomes" id="UP000051804">
    <property type="component" value="Unassembled WGS sequence"/>
</dbReference>
<feature type="domain" description="S-Me-THD N-terminal" evidence="1">
    <location>
        <begin position="8"/>
        <end position="163"/>
    </location>
</feature>